<evidence type="ECO:0000313" key="3">
    <source>
        <dbReference type="EMBL" id="RAK79325.1"/>
    </source>
</evidence>
<sequence>MGLSAETIIALVALLVACVPGLRFMIKHNARIRRWWNNTQEIVGVREESSPRDPKRFTKRVAPLGDSNSPRTHNQQKYKRPFHMVHPLDIRSLYGNATQLNHAPEGGASGGLSIDGVPSESKAAT</sequence>
<name>A0A8G1RTQ3_9EURO</name>
<reference evidence="3 4" key="1">
    <citation type="submission" date="2018-02" db="EMBL/GenBank/DDBJ databases">
        <title>The genomes of Aspergillus section Nigri reveals drivers in fungal speciation.</title>
        <authorList>
            <consortium name="DOE Joint Genome Institute"/>
            <person name="Vesth T.C."/>
            <person name="Nybo J."/>
            <person name="Theobald S."/>
            <person name="Brandl J."/>
            <person name="Frisvad J.C."/>
            <person name="Nielsen K.F."/>
            <person name="Lyhne E.K."/>
            <person name="Kogle M.E."/>
            <person name="Kuo A."/>
            <person name="Riley R."/>
            <person name="Clum A."/>
            <person name="Nolan M."/>
            <person name="Lipzen A."/>
            <person name="Salamov A."/>
            <person name="Henrissat B."/>
            <person name="Wiebenga A."/>
            <person name="De vries R.P."/>
            <person name="Grigoriev I.V."/>
            <person name="Mortensen U.H."/>
            <person name="Andersen M.R."/>
            <person name="Baker S.E."/>
        </authorList>
    </citation>
    <scope>NUCLEOTIDE SEQUENCE [LARGE SCALE GENOMIC DNA]</scope>
    <source>
        <strain evidence="3 4">CBS 313.89</strain>
    </source>
</reference>
<feature type="region of interest" description="Disordered" evidence="1">
    <location>
        <begin position="46"/>
        <end position="81"/>
    </location>
</feature>
<keyword evidence="4" id="KW-1185">Reference proteome</keyword>
<feature type="compositionally biased region" description="Basic and acidic residues" evidence="1">
    <location>
        <begin position="46"/>
        <end position="56"/>
    </location>
</feature>
<evidence type="ECO:0000256" key="2">
    <source>
        <dbReference type="SAM" id="Phobius"/>
    </source>
</evidence>
<evidence type="ECO:0000313" key="4">
    <source>
        <dbReference type="Proteomes" id="UP000249789"/>
    </source>
</evidence>
<dbReference type="Proteomes" id="UP000249789">
    <property type="component" value="Unassembled WGS sequence"/>
</dbReference>
<dbReference type="RefSeq" id="XP_040803335.1">
    <property type="nucleotide sequence ID" value="XM_040946306.1"/>
</dbReference>
<organism evidence="3 4">
    <name type="scientific">Aspergillus fijiensis CBS 313.89</name>
    <dbReference type="NCBI Taxonomy" id="1448319"/>
    <lineage>
        <taxon>Eukaryota</taxon>
        <taxon>Fungi</taxon>
        <taxon>Dikarya</taxon>
        <taxon>Ascomycota</taxon>
        <taxon>Pezizomycotina</taxon>
        <taxon>Eurotiomycetes</taxon>
        <taxon>Eurotiomycetidae</taxon>
        <taxon>Eurotiales</taxon>
        <taxon>Aspergillaceae</taxon>
        <taxon>Aspergillus</taxon>
    </lineage>
</organism>
<gene>
    <name evidence="3" type="ORF">BO72DRAFT_457014</name>
</gene>
<proteinExistence type="predicted"/>
<dbReference type="OrthoDB" id="4765771at2759"/>
<accession>A0A8G1RTQ3</accession>
<dbReference type="EMBL" id="KZ824633">
    <property type="protein sequence ID" value="RAK79325.1"/>
    <property type="molecule type" value="Genomic_DNA"/>
</dbReference>
<evidence type="ECO:0000256" key="1">
    <source>
        <dbReference type="SAM" id="MobiDB-lite"/>
    </source>
</evidence>
<feature type="region of interest" description="Disordered" evidence="1">
    <location>
        <begin position="99"/>
        <end position="125"/>
    </location>
</feature>
<dbReference type="AlphaFoldDB" id="A0A8G1RTQ3"/>
<keyword evidence="2" id="KW-1133">Transmembrane helix</keyword>
<keyword evidence="2" id="KW-0812">Transmembrane</keyword>
<feature type="transmembrane region" description="Helical" evidence="2">
    <location>
        <begin position="6"/>
        <end position="26"/>
    </location>
</feature>
<dbReference type="VEuPathDB" id="FungiDB:BO72DRAFT_457014"/>
<dbReference type="GeneID" id="63863639"/>
<protein>
    <submittedName>
        <fullName evidence="3">Uncharacterized protein</fullName>
    </submittedName>
</protein>
<keyword evidence="2" id="KW-0472">Membrane</keyword>